<dbReference type="InterPro" id="IPR000914">
    <property type="entry name" value="SBP_5_dom"/>
</dbReference>
<feature type="domain" description="Solute-binding protein family 5" evidence="2">
    <location>
        <begin position="81"/>
        <end position="434"/>
    </location>
</feature>
<evidence type="ECO:0000313" key="3">
    <source>
        <dbReference type="EMBL" id="NKG22010.1"/>
    </source>
</evidence>
<keyword evidence="4" id="KW-1185">Reference proteome</keyword>
<dbReference type="Gene3D" id="3.40.190.10">
    <property type="entry name" value="Periplasmic binding protein-like II"/>
    <property type="match status" value="1"/>
</dbReference>
<reference evidence="3 4" key="1">
    <citation type="submission" date="2020-04" db="EMBL/GenBank/DDBJ databases">
        <title>Paeniglutamicibacter sp. ANT13_2, a novel actinomycete isolated from sediment in Antarctica.</title>
        <authorList>
            <person name="Sakdapetsiri C."/>
            <person name="Pinyakong O."/>
        </authorList>
    </citation>
    <scope>NUCLEOTIDE SEQUENCE [LARGE SCALE GENOMIC DNA]</scope>
    <source>
        <strain evidence="3 4">ANT13_2</strain>
    </source>
</reference>
<dbReference type="Gene3D" id="3.10.105.10">
    <property type="entry name" value="Dipeptide-binding Protein, Domain 3"/>
    <property type="match status" value="1"/>
</dbReference>
<dbReference type="RefSeq" id="WP_168152817.1">
    <property type="nucleotide sequence ID" value="NZ_JAAWVT010000008.1"/>
</dbReference>
<dbReference type="SUPFAM" id="SSF53850">
    <property type="entry name" value="Periplasmic binding protein-like II"/>
    <property type="match status" value="1"/>
</dbReference>
<accession>A0ABX1G8Z6</accession>
<protein>
    <submittedName>
        <fullName evidence="3">ABC transporter substrate-binding protein</fullName>
    </submittedName>
</protein>
<dbReference type="PIRSF" id="PIRSF002741">
    <property type="entry name" value="MppA"/>
    <property type="match status" value="1"/>
</dbReference>
<dbReference type="PANTHER" id="PTHR30290">
    <property type="entry name" value="PERIPLASMIC BINDING COMPONENT OF ABC TRANSPORTER"/>
    <property type="match status" value="1"/>
</dbReference>
<feature type="chain" id="PRO_5046403653" evidence="1">
    <location>
        <begin position="31"/>
        <end position="514"/>
    </location>
</feature>
<name>A0ABX1G8Z6_9MICC</name>
<dbReference type="EMBL" id="JAAWVT010000008">
    <property type="protein sequence ID" value="NKG22010.1"/>
    <property type="molecule type" value="Genomic_DNA"/>
</dbReference>
<sequence>MKLGRLHTATAAVLLTAVLASCGASNQNPAADAAVDSEARLVVANFRAPVSNWAMESDDAYVLSIAGCLETLASYDQVDKKVQPMLAESWKQTSPTEWEFNLRDGVKFQDGTAFDAKAVENSLNHVLKATAPARAVNPKTISKVKAVDAETVRITTPAADPLLPYRMASVNAGVLAPAAYTAKGIDPFGHCTGPFAPVSAKAGQSLSMDRNANYWGGEVKLAGGEIRYITDGTTRSTQVQTGESDIAMSIPATNIATLEADPSVELAKADSPRTATLYLNNSRAPFEDRQLRQAVTKALDLPAIAASVYEGIAEPATGPFAPSEPWANSELGVPAVNLDEAKALVQKSGYTQDKPLEIIAIVERAEFASVGAIIQEQLKQIGLQANVVTKAYGAVEPDLLKGDYDMVLSQRNRMIDIADPVGFLQADYSCAGGYNLSHYCNKDFDALVTQAAGESDAAARHTLYRQAGDILAQDAVNVWLVNEQAIDAVGESVQGYVQDPLTRYVFTKDLAKTK</sequence>
<evidence type="ECO:0000259" key="2">
    <source>
        <dbReference type="Pfam" id="PF00496"/>
    </source>
</evidence>
<dbReference type="Proteomes" id="UP000746595">
    <property type="component" value="Unassembled WGS sequence"/>
</dbReference>
<dbReference type="CDD" id="cd08490">
    <property type="entry name" value="PBP2_NikA_DppA_OppA_like_3"/>
    <property type="match status" value="1"/>
</dbReference>
<dbReference type="PANTHER" id="PTHR30290:SF65">
    <property type="entry name" value="MONOACYL PHOSPHATIDYLINOSITOL TETRAMANNOSIDE-BINDING PROTEIN LPQW-RELATED"/>
    <property type="match status" value="1"/>
</dbReference>
<dbReference type="Pfam" id="PF00496">
    <property type="entry name" value="SBP_bac_5"/>
    <property type="match status" value="1"/>
</dbReference>
<feature type="signal peptide" evidence="1">
    <location>
        <begin position="1"/>
        <end position="30"/>
    </location>
</feature>
<dbReference type="InterPro" id="IPR039424">
    <property type="entry name" value="SBP_5"/>
</dbReference>
<comment type="caution">
    <text evidence="3">The sequence shown here is derived from an EMBL/GenBank/DDBJ whole genome shotgun (WGS) entry which is preliminary data.</text>
</comment>
<proteinExistence type="predicted"/>
<evidence type="ECO:0000313" key="4">
    <source>
        <dbReference type="Proteomes" id="UP000746595"/>
    </source>
</evidence>
<organism evidence="3 4">
    <name type="scientific">Paeniglutamicibacter terrestris</name>
    <dbReference type="NCBI Taxonomy" id="2723403"/>
    <lineage>
        <taxon>Bacteria</taxon>
        <taxon>Bacillati</taxon>
        <taxon>Actinomycetota</taxon>
        <taxon>Actinomycetes</taxon>
        <taxon>Micrococcales</taxon>
        <taxon>Micrococcaceae</taxon>
        <taxon>Paeniglutamicibacter</taxon>
    </lineage>
</organism>
<dbReference type="InterPro" id="IPR030678">
    <property type="entry name" value="Peptide/Ni-bd"/>
</dbReference>
<evidence type="ECO:0000256" key="1">
    <source>
        <dbReference type="SAM" id="SignalP"/>
    </source>
</evidence>
<dbReference type="PROSITE" id="PS51257">
    <property type="entry name" value="PROKAR_LIPOPROTEIN"/>
    <property type="match status" value="1"/>
</dbReference>
<gene>
    <name evidence="3" type="ORF">HED64_15020</name>
</gene>
<keyword evidence="1" id="KW-0732">Signal</keyword>